<evidence type="ECO:0000256" key="1">
    <source>
        <dbReference type="SAM" id="SignalP"/>
    </source>
</evidence>
<gene>
    <name evidence="2" type="ORF">QNI19_27380</name>
</gene>
<sequence length="522" mass="59221">MKKSLLFVFLLLSVSSYAQKVKFTDIPVRSLIYPVTPLPENFKTYSVKLDASDNWLKPLSLTREELKSKIKFDSFQPVEGQADLTINAKITKTDSESQPVIVTINLSYEVLDNQGRTLKKDNIQKSSTQGASYPNTIVTPKGAVYNAIDEMVYSIHESYDYAVNEGTFFFAHLKKDDEATYDYIGFEKAFADVKNTATDYIWKPNDQAFKASIQPALNYWDTQKDKLDPTKKEQKNLYFVCTYNLALINTLIYNIADAEKYAALMDKSDVKDLWGNQLKKEIEKRKRWKTEHDTFKENLASGKTSIYRSSATAPVDKQKATVNNLLGISNTNPGQDALNQQAIQKGFVVTAKGDTLHGEILDIDVNIQKRQIEFIPTGKPKQIFKPTDLQAFSAAGASYEIIATAICRRYYKSPDIELVYLTVNKAWLFLFNKSNTIGEYPSVDLGDAAAYMVNYKKKMVEIFKSCPDVTKKINSGTYNIKSNKADDLMKIVQDYETSCGSQNFEKYNKKISAEYMASFYQP</sequence>
<accession>A0ABT7CT58</accession>
<reference evidence="2 3" key="1">
    <citation type="submission" date="2023-05" db="EMBL/GenBank/DDBJ databases">
        <authorList>
            <person name="Zhang X."/>
        </authorList>
    </citation>
    <scope>NUCLEOTIDE SEQUENCE [LARGE SCALE GENOMIC DNA]</scope>
    <source>
        <strain evidence="2 3">DM2B3-1</strain>
    </source>
</reference>
<organism evidence="2 3">
    <name type="scientific">Xanthocytophaga flava</name>
    <dbReference type="NCBI Taxonomy" id="3048013"/>
    <lineage>
        <taxon>Bacteria</taxon>
        <taxon>Pseudomonadati</taxon>
        <taxon>Bacteroidota</taxon>
        <taxon>Cytophagia</taxon>
        <taxon>Cytophagales</taxon>
        <taxon>Rhodocytophagaceae</taxon>
        <taxon>Xanthocytophaga</taxon>
    </lineage>
</organism>
<dbReference type="Proteomes" id="UP001228581">
    <property type="component" value="Unassembled WGS sequence"/>
</dbReference>
<feature type="chain" id="PRO_5046783477" evidence="1">
    <location>
        <begin position="19"/>
        <end position="522"/>
    </location>
</feature>
<comment type="caution">
    <text evidence="2">The sequence shown here is derived from an EMBL/GenBank/DDBJ whole genome shotgun (WGS) entry which is preliminary data.</text>
</comment>
<proteinExistence type="predicted"/>
<name>A0ABT7CT58_9BACT</name>
<protein>
    <submittedName>
        <fullName evidence="2">Uncharacterized protein</fullName>
    </submittedName>
</protein>
<keyword evidence="1" id="KW-0732">Signal</keyword>
<dbReference type="RefSeq" id="WP_314001704.1">
    <property type="nucleotide sequence ID" value="NZ_JASJOR010000022.1"/>
</dbReference>
<feature type="signal peptide" evidence="1">
    <location>
        <begin position="1"/>
        <end position="18"/>
    </location>
</feature>
<keyword evidence="3" id="KW-1185">Reference proteome</keyword>
<dbReference type="EMBL" id="JASJOT010000024">
    <property type="protein sequence ID" value="MDJ1496686.1"/>
    <property type="molecule type" value="Genomic_DNA"/>
</dbReference>
<evidence type="ECO:0000313" key="3">
    <source>
        <dbReference type="Proteomes" id="UP001228581"/>
    </source>
</evidence>
<evidence type="ECO:0000313" key="2">
    <source>
        <dbReference type="EMBL" id="MDJ1496686.1"/>
    </source>
</evidence>